<protein>
    <submittedName>
        <fullName evidence="3">Ras guanine nucleotide exchange factor F</fullName>
    </submittedName>
</protein>
<dbReference type="Pfam" id="PF24681">
    <property type="entry name" value="Kelch_KLHDC2_KLHL20_DRC7"/>
    <property type="match status" value="2"/>
</dbReference>
<dbReference type="GO" id="GO:0005794">
    <property type="term" value="C:Golgi apparatus"/>
    <property type="evidence" value="ECO:0007669"/>
    <property type="project" value="TreeGrafter"/>
</dbReference>
<dbReference type="PANTHER" id="PTHR46376">
    <property type="entry name" value="LEUCINE-ZIPPER-LIKE TRANSCRIPTIONAL REGULATOR 1"/>
    <property type="match status" value="1"/>
</dbReference>
<dbReference type="AlphaFoldDB" id="A0A9W7WU98"/>
<keyword evidence="1" id="KW-0880">Kelch repeat</keyword>
<reference evidence="3" key="1">
    <citation type="submission" date="2021-02" db="EMBL/GenBank/DDBJ databases">
        <title>Comparative genomics reveals that relaxation of natural selection precedes convergent phenotypic evolution of cavefish.</title>
        <authorList>
            <person name="Peng Z."/>
        </authorList>
    </citation>
    <scope>NUCLEOTIDE SEQUENCE</scope>
    <source>
        <tissue evidence="3">Muscle</tissue>
    </source>
</reference>
<evidence type="ECO:0000313" key="4">
    <source>
        <dbReference type="Proteomes" id="UP001059041"/>
    </source>
</evidence>
<dbReference type="InterPro" id="IPR051568">
    <property type="entry name" value="LZTR1/Attractin"/>
</dbReference>
<dbReference type="OrthoDB" id="432528at2759"/>
<keyword evidence="2" id="KW-0677">Repeat</keyword>
<accession>A0A9W7WU98</accession>
<dbReference type="SUPFAM" id="SSF50965">
    <property type="entry name" value="Galactose oxidase, central domain"/>
    <property type="match status" value="1"/>
</dbReference>
<dbReference type="InterPro" id="IPR015915">
    <property type="entry name" value="Kelch-typ_b-propeller"/>
</dbReference>
<dbReference type="Gene3D" id="2.120.10.80">
    <property type="entry name" value="Kelch-type beta propeller"/>
    <property type="match status" value="2"/>
</dbReference>
<dbReference type="EMBL" id="JAFHDT010000006">
    <property type="protein sequence ID" value="KAI7808370.1"/>
    <property type="molecule type" value="Genomic_DNA"/>
</dbReference>
<comment type="caution">
    <text evidence="3">The sequence shown here is derived from an EMBL/GenBank/DDBJ whole genome shotgun (WGS) entry which is preliminary data.</text>
</comment>
<organism evidence="3 4">
    <name type="scientific">Triplophysa rosa</name>
    <name type="common">Cave loach</name>
    <dbReference type="NCBI Taxonomy" id="992332"/>
    <lineage>
        <taxon>Eukaryota</taxon>
        <taxon>Metazoa</taxon>
        <taxon>Chordata</taxon>
        <taxon>Craniata</taxon>
        <taxon>Vertebrata</taxon>
        <taxon>Euteleostomi</taxon>
        <taxon>Actinopterygii</taxon>
        <taxon>Neopterygii</taxon>
        <taxon>Teleostei</taxon>
        <taxon>Ostariophysi</taxon>
        <taxon>Cypriniformes</taxon>
        <taxon>Nemacheilidae</taxon>
        <taxon>Triplophysa</taxon>
    </lineage>
</organism>
<gene>
    <name evidence="3" type="ORF">IRJ41_003208</name>
</gene>
<sequence length="419" mass="47111">MNQGSIACLWTALPQHCPAPCDRYKHASCAHRGHVYLLGGREKCSQRDFWKYNVACNKWAEIPCNCEEAPEELEEHTMVGHQGFLYVFGGMQDSAYSNSKIPLWVFDTVSECWINWKTGIETVQGTTPANRKGHSAVTFGSFMYVYGGYVDIRGSTKEFWKFNFDSKVWSQLSSVHGGPGPRHGHSAITHQDCMYIYGGLQGLREQKDLWKWSSTSQTWSFIKCYSGPSRLVGHTAVLFKESMLVYGGGETQSSPQNSLWSFNLTTMTWKKLPLLTGSTSPCRIHHCSIGLGPGFQPTAPHSVHSREIPNSHNINNKRRPFKNKCLPTLQENGIELQTLQTENRKCLPDFSIALKEAKIKCSCLTFENQEAVCEKWNSGQLAEETEDAMLLHMPDLLLVLGGKPLQGQHGISVWHMTMA</sequence>
<dbReference type="Proteomes" id="UP001059041">
    <property type="component" value="Linkage Group LG6"/>
</dbReference>
<evidence type="ECO:0000256" key="1">
    <source>
        <dbReference type="ARBA" id="ARBA00022441"/>
    </source>
</evidence>
<evidence type="ECO:0000256" key="2">
    <source>
        <dbReference type="ARBA" id="ARBA00022737"/>
    </source>
</evidence>
<dbReference type="InterPro" id="IPR011043">
    <property type="entry name" value="Gal_Oxase/kelch_b-propeller"/>
</dbReference>
<evidence type="ECO:0000313" key="3">
    <source>
        <dbReference type="EMBL" id="KAI7808370.1"/>
    </source>
</evidence>
<name>A0A9W7WU98_TRIRA</name>
<proteinExistence type="predicted"/>
<dbReference type="PANTHER" id="PTHR46376:SF1">
    <property type="entry name" value="LEUCINE-ZIPPER-LIKE TRANSCRIPTIONAL REGULATOR 1"/>
    <property type="match status" value="1"/>
</dbReference>
<keyword evidence="4" id="KW-1185">Reference proteome</keyword>